<dbReference type="InParanoid" id="A0A316VE63"/>
<dbReference type="AlphaFoldDB" id="A0A316VE63"/>
<feature type="transmembrane region" description="Helical" evidence="1">
    <location>
        <begin position="6"/>
        <end position="24"/>
    </location>
</feature>
<organism evidence="2 3">
    <name type="scientific">Meira miltonrushii</name>
    <dbReference type="NCBI Taxonomy" id="1280837"/>
    <lineage>
        <taxon>Eukaryota</taxon>
        <taxon>Fungi</taxon>
        <taxon>Dikarya</taxon>
        <taxon>Basidiomycota</taxon>
        <taxon>Ustilaginomycotina</taxon>
        <taxon>Exobasidiomycetes</taxon>
        <taxon>Exobasidiales</taxon>
        <taxon>Brachybasidiaceae</taxon>
        <taxon>Meira</taxon>
    </lineage>
</organism>
<name>A0A316VE63_9BASI</name>
<accession>A0A316VE63</accession>
<keyword evidence="1" id="KW-0472">Membrane</keyword>
<evidence type="ECO:0000313" key="3">
    <source>
        <dbReference type="Proteomes" id="UP000245771"/>
    </source>
</evidence>
<dbReference type="EMBL" id="KZ819603">
    <property type="protein sequence ID" value="PWN35358.1"/>
    <property type="molecule type" value="Genomic_DNA"/>
</dbReference>
<evidence type="ECO:0000256" key="1">
    <source>
        <dbReference type="SAM" id="Phobius"/>
    </source>
</evidence>
<keyword evidence="3" id="KW-1185">Reference proteome</keyword>
<reference evidence="2 3" key="1">
    <citation type="journal article" date="2018" name="Mol. Biol. Evol.">
        <title>Broad Genomic Sampling Reveals a Smut Pathogenic Ancestry of the Fungal Clade Ustilaginomycotina.</title>
        <authorList>
            <person name="Kijpornyongpan T."/>
            <person name="Mondo S.J."/>
            <person name="Barry K."/>
            <person name="Sandor L."/>
            <person name="Lee J."/>
            <person name="Lipzen A."/>
            <person name="Pangilinan J."/>
            <person name="LaButti K."/>
            <person name="Hainaut M."/>
            <person name="Henrissat B."/>
            <person name="Grigoriev I.V."/>
            <person name="Spatafora J.W."/>
            <person name="Aime M.C."/>
        </authorList>
    </citation>
    <scope>NUCLEOTIDE SEQUENCE [LARGE SCALE GENOMIC DNA]</scope>
    <source>
        <strain evidence="2 3">MCA 3882</strain>
    </source>
</reference>
<proteinExistence type="predicted"/>
<keyword evidence="1" id="KW-1133">Transmembrane helix</keyword>
<dbReference type="RefSeq" id="XP_025355660.1">
    <property type="nucleotide sequence ID" value="XM_025497709.1"/>
</dbReference>
<gene>
    <name evidence="2" type="ORF">FA14DRAFT_154773</name>
</gene>
<protein>
    <submittedName>
        <fullName evidence="2">Uncharacterized protein</fullName>
    </submittedName>
</protein>
<dbReference type="Proteomes" id="UP000245771">
    <property type="component" value="Unassembled WGS sequence"/>
</dbReference>
<evidence type="ECO:0000313" key="2">
    <source>
        <dbReference type="EMBL" id="PWN35358.1"/>
    </source>
</evidence>
<sequence>MQLHFTSFNVFVLIVFASTLVLSADRRPWYRSKEWAERKAEEKLKKERRIKWHKEEITRHERELNHIEWKHDGIAEEMINIPPGAAKQTEIKKKIYERRKSESSLRFQKLASKLLQKDSYGVSQAIQQNIVNAPSKHQRIQKDIARLKSENKHIPALERYHDDCYSSRLREIGRDRCGTSKALNEHKYWLKEIEDSDKKKALWKWKSFPCTKKRE</sequence>
<dbReference type="GeneID" id="37019490"/>
<keyword evidence="1" id="KW-0812">Transmembrane</keyword>